<accession>A0A9Q3BUJ1</accession>
<name>A0A9Q3BUJ1_9BASI</name>
<sequence>MLNYGPLRALNMGPQFNWAQSARVDLPSNSGKAPLFYGPEMAMAIQAIWPIWQPGNPLKNGPRGLQLATHTMDHGLWTAAYGPWHAGHGP</sequence>
<dbReference type="EMBL" id="AVOT02002641">
    <property type="protein sequence ID" value="MBW0471045.1"/>
    <property type="molecule type" value="Genomic_DNA"/>
</dbReference>
<proteinExistence type="predicted"/>
<gene>
    <name evidence="1" type="ORF">O181_010760</name>
</gene>
<keyword evidence="2" id="KW-1185">Reference proteome</keyword>
<evidence type="ECO:0000313" key="2">
    <source>
        <dbReference type="Proteomes" id="UP000765509"/>
    </source>
</evidence>
<protein>
    <submittedName>
        <fullName evidence="1">Uncharacterized protein</fullName>
    </submittedName>
</protein>
<evidence type="ECO:0000313" key="1">
    <source>
        <dbReference type="EMBL" id="MBW0471045.1"/>
    </source>
</evidence>
<comment type="caution">
    <text evidence="1">The sequence shown here is derived from an EMBL/GenBank/DDBJ whole genome shotgun (WGS) entry which is preliminary data.</text>
</comment>
<dbReference type="AlphaFoldDB" id="A0A9Q3BUJ1"/>
<organism evidence="1 2">
    <name type="scientific">Austropuccinia psidii MF-1</name>
    <dbReference type="NCBI Taxonomy" id="1389203"/>
    <lineage>
        <taxon>Eukaryota</taxon>
        <taxon>Fungi</taxon>
        <taxon>Dikarya</taxon>
        <taxon>Basidiomycota</taxon>
        <taxon>Pucciniomycotina</taxon>
        <taxon>Pucciniomycetes</taxon>
        <taxon>Pucciniales</taxon>
        <taxon>Sphaerophragmiaceae</taxon>
        <taxon>Austropuccinia</taxon>
    </lineage>
</organism>
<reference evidence="1" key="1">
    <citation type="submission" date="2021-03" db="EMBL/GenBank/DDBJ databases">
        <title>Draft genome sequence of rust myrtle Austropuccinia psidii MF-1, a brazilian biotype.</title>
        <authorList>
            <person name="Quecine M.C."/>
            <person name="Pachon D.M.R."/>
            <person name="Bonatelli M.L."/>
            <person name="Correr F.H."/>
            <person name="Franceschini L.M."/>
            <person name="Leite T.F."/>
            <person name="Margarido G.R.A."/>
            <person name="Almeida C.A."/>
            <person name="Ferrarezi J.A."/>
            <person name="Labate C.A."/>
        </authorList>
    </citation>
    <scope>NUCLEOTIDE SEQUENCE</scope>
    <source>
        <strain evidence="1">MF-1</strain>
    </source>
</reference>
<dbReference type="Proteomes" id="UP000765509">
    <property type="component" value="Unassembled WGS sequence"/>
</dbReference>